<dbReference type="FunFam" id="3.10.250.10:FF:000006">
    <property type="entry name" value="neurotrypsin isoform X2"/>
    <property type="match status" value="4"/>
</dbReference>
<evidence type="ECO:0000256" key="4">
    <source>
        <dbReference type="ARBA" id="ARBA00023180"/>
    </source>
</evidence>
<feature type="disulfide bond" evidence="5">
    <location>
        <begin position="1090"/>
        <end position="1100"/>
    </location>
</feature>
<feature type="disulfide bond" evidence="5">
    <location>
        <begin position="666"/>
        <end position="676"/>
    </location>
</feature>
<feature type="disulfide bond" evidence="5">
    <location>
        <begin position="1263"/>
        <end position="1324"/>
    </location>
</feature>
<feature type="domain" description="SRCR" evidence="6">
    <location>
        <begin position="1214"/>
        <end position="1325"/>
    </location>
</feature>
<feature type="domain" description="SRCR" evidence="6">
    <location>
        <begin position="131"/>
        <end position="228"/>
    </location>
</feature>
<feature type="disulfide bond" evidence="5">
    <location>
        <begin position="984"/>
        <end position="994"/>
    </location>
</feature>
<feature type="disulfide bond" evidence="5">
    <location>
        <begin position="421"/>
        <end position="431"/>
    </location>
</feature>
<evidence type="ECO:0000259" key="6">
    <source>
        <dbReference type="PROSITE" id="PS50287"/>
    </source>
</evidence>
<dbReference type="PRINTS" id="PR00258">
    <property type="entry name" value="SPERACTRCPTR"/>
</dbReference>
<dbReference type="EMBL" id="JAIZAY010000006">
    <property type="protein sequence ID" value="KAJ8040845.1"/>
    <property type="molecule type" value="Genomic_DNA"/>
</dbReference>
<feature type="disulfide bond" evidence="5">
    <location>
        <begin position="1201"/>
        <end position="1211"/>
    </location>
</feature>
<dbReference type="PANTHER" id="PTHR19331:SF465">
    <property type="entry name" value="EGG PEPTIDE SPERACT RECEPTOR"/>
    <property type="match status" value="1"/>
</dbReference>
<feature type="domain" description="SRCR" evidence="6">
    <location>
        <begin position="1022"/>
        <end position="1119"/>
    </location>
</feature>
<evidence type="ECO:0000256" key="2">
    <source>
        <dbReference type="ARBA" id="ARBA00022737"/>
    </source>
</evidence>
<dbReference type="SMART" id="SM00202">
    <property type="entry name" value="SR"/>
    <property type="match status" value="14"/>
</dbReference>
<feature type="domain" description="SRCR" evidence="6">
    <location>
        <begin position="242"/>
        <end position="339"/>
    </location>
</feature>
<evidence type="ECO:0000313" key="7">
    <source>
        <dbReference type="EMBL" id="KAJ8040845.1"/>
    </source>
</evidence>
<dbReference type="PROSITE" id="PS50287">
    <property type="entry name" value="SRCR_2"/>
    <property type="match status" value="14"/>
</dbReference>
<comment type="caution">
    <text evidence="7">The sequence shown here is derived from an EMBL/GenBank/DDBJ whole genome shotgun (WGS) entry which is preliminary data.</text>
</comment>
<feature type="disulfide bond" evidence="5">
    <location>
        <begin position="1250"/>
        <end position="1314"/>
    </location>
</feature>
<dbReference type="Proteomes" id="UP001152320">
    <property type="component" value="Chromosome 6"/>
</dbReference>
<feature type="disulfide bond" evidence="5">
    <location>
        <begin position="1385"/>
        <end position="1395"/>
    </location>
</feature>
<feature type="disulfide bond" evidence="5">
    <location>
        <begin position="88"/>
        <end position="98"/>
    </location>
</feature>
<keyword evidence="2" id="KW-0677">Repeat</keyword>
<feature type="disulfide bond" evidence="5">
    <location>
        <begin position="772"/>
        <end position="782"/>
    </location>
</feature>
<feature type="disulfide bond" evidence="5">
    <location>
        <begin position="532"/>
        <end position="542"/>
    </location>
</feature>
<feature type="disulfide bond" evidence="5">
    <location>
        <begin position="199"/>
        <end position="209"/>
    </location>
</feature>
<feature type="disulfide bond" evidence="5">
    <location>
        <begin position="1354"/>
        <end position="1415"/>
    </location>
</feature>
<feature type="domain" description="SRCR" evidence="6">
    <location>
        <begin position="704"/>
        <end position="801"/>
    </location>
</feature>
<feature type="domain" description="SRCR" evidence="6">
    <location>
        <begin position="1413"/>
        <end position="1512"/>
    </location>
</feature>
<keyword evidence="3 5" id="KW-1015">Disulfide bond</keyword>
<keyword evidence="1" id="KW-0732">Signal</keyword>
<proteinExistence type="predicted"/>
<gene>
    <name evidence="7" type="ORF">HOLleu_15263</name>
</gene>
<evidence type="ECO:0000256" key="1">
    <source>
        <dbReference type="ARBA" id="ARBA00022729"/>
    </source>
</evidence>
<dbReference type="Gene3D" id="3.10.250.10">
    <property type="entry name" value="SRCR-like domain"/>
    <property type="match status" value="14"/>
</dbReference>
<feature type="domain" description="SRCR" evidence="6">
    <location>
        <begin position="598"/>
        <end position="695"/>
    </location>
</feature>
<accession>A0A9Q1HCC7</accession>
<dbReference type="InterPro" id="IPR036772">
    <property type="entry name" value="SRCR-like_dom_sf"/>
</dbReference>
<dbReference type="InterPro" id="IPR001190">
    <property type="entry name" value="SRCR"/>
</dbReference>
<feature type="disulfide bond" evidence="5">
    <location>
        <begin position="1341"/>
        <end position="1405"/>
    </location>
</feature>
<evidence type="ECO:0000313" key="8">
    <source>
        <dbReference type="Proteomes" id="UP001152320"/>
    </source>
</evidence>
<sequence>METGFFRFTSDILQVGNDAIRLVNGNTTAGRVEVFLNGVWGTVCDDFWDLQDANVVCRQLGFPRAISAPIYAAFGEGSDPTHLDDVECTGVETDLLNCHHTRKENCGHSEDAGVVCSTENVAEAPPSVTRLRLVGGNDTAGRVEIFLDGVWGTVCDDYWDLEDAKVVCRGLGFPGATSAPRYAAFGQGSEPTHLDDVECTGEETDLLGCSHTRDENCGHNEDAGVVCTTEILPEAPPSVTRLRLVGGNDTAGRVEIFLDGVWGTVCDDYWDLEDAKVVCRGLGFPGATSAPRYAAFGQGSEPTHLDDVECTGEETDLLGCSHTRDENCGHNEDAGVVCTTEILSEAPPSVTRLRLVGGNDTAGRVEIFLDGEWGTVCDDYWDLEDAKVVCRELGFPGATSAPRYAAFGQGSEPTHLDDVECTGEETDLLGCSHTRDENCGHNEDAGVVCTTEILPEAPPSVSQLRLVGGNDTAGRVEIFLDGVWGTVCDDYWDLEDAKVVCRGLGFPGATSAPRYAAFGQGSEPTHLDDVECTGEETDLLGCSHTRDENCGHNEDAGVVCTTEILPEAPPSVSQLRLVGGNDTAGRVEIFLDVENNTIRLVNGNTTAGRVEVNIGSVWGTVCDDHWDLRDAQVVCRQLGFPGAISAPGYAAFGQGSEPTHLDDVECTGEETDLVSCSHTRDENCGHHEDAGVVCRTENLPVTQLRLVGGNDTAGRLEIYLDGVWGTVCDDVWDLVDADVACRQLGFPGAISAPGYAAFGQGSEPTHLDDVECTGEETDLVSCSHTRDENCGHHEDAGVVCSTENLPVTQLRLVGGNDTAGRLEIYLDGVWGTVCDDVWDLVDADVACRQLGFPGAISAPGYAAFGQGSEPTHLDDVECTGEETDLVSCSHTRDENCGHHEDAGVVCSTENLPVTQLRLVGGNDTAGRLEIYLDGVWGTVCDDVWDLVDADVACRQLGFPGAISAPGYAAFGQGSEPTHLDDVECTGEETDLVSCSHTRDENCGHHEDAGVVCSTENLPVTQLRLVGGNDTAGRLEIYLDGVWGTVCDDVWDLVDADVACRQLGFPGAISAPGYAAFGQGSDPTHLDDVECTGEETDLVSCIHTRDENCGHHEDAGVVCRAENLPEASPSATQLRLVGGNVTAGRLEIYLDGVWGTVCDDYWDLTDAGVACRQLGFPGAFSAPRYAAFGAGSDPTHLDDVQCTGEETDLLSCSHTRLENCDHSEDAGVVCSAENLSGRVEVYYDGQWGTVCDDSWDDNDAAVVCRQLGLGDSGTAVCCAGFGQGEDPIWLDNIACTGSENNIASCGNSGWGSHNCGHGEDAGVRCGSGRVEVYYDGQWGTVCDDSWDDNDAAVVCRQLGLGDSGTAVCCAGFGQGEDPIWLDNMACTGSENNIASCGNSGWGSHNCGHGEDAGVRCGSVNGNASAGRVEVNIGGRWGTVCDDYWDITDAVVVCRQLRFLGAISAPRYAAFGEGSGPTHLDDVECTGDETDILSCTHTRDENCGHNEDAGVVCSVSSEPSTGFKFIKLKNMNYKGCAMHHDTLRYI</sequence>
<feature type="disulfide bond" evidence="5">
    <location>
        <begin position="1483"/>
        <end position="1493"/>
    </location>
</feature>
<dbReference type="FunFam" id="3.10.250.10:FF:000026">
    <property type="entry name" value="Tequila, isoform D"/>
    <property type="match status" value="10"/>
</dbReference>
<dbReference type="Pfam" id="PF00530">
    <property type="entry name" value="SRCR"/>
    <property type="match status" value="14"/>
</dbReference>
<reference evidence="7" key="1">
    <citation type="submission" date="2021-10" db="EMBL/GenBank/DDBJ databases">
        <title>Tropical sea cucumber genome reveals ecological adaptation and Cuvierian tubules defense mechanism.</title>
        <authorList>
            <person name="Chen T."/>
        </authorList>
    </citation>
    <scope>NUCLEOTIDE SEQUENCE</scope>
    <source>
        <strain evidence="7">Nanhai2018</strain>
        <tissue evidence="7">Muscle</tissue>
    </source>
</reference>
<feature type="domain" description="SRCR" evidence="6">
    <location>
        <begin position="353"/>
        <end position="450"/>
    </location>
</feature>
<protein>
    <submittedName>
        <fullName evidence="7">Deleted in malignant brain tumors 1 protein</fullName>
    </submittedName>
</protein>
<feature type="domain" description="SRCR" evidence="6">
    <location>
        <begin position="1133"/>
        <end position="1213"/>
    </location>
</feature>
<feature type="domain" description="SRCR" evidence="6">
    <location>
        <begin position="464"/>
        <end position="561"/>
    </location>
</feature>
<feature type="domain" description="SRCR" evidence="6">
    <location>
        <begin position="810"/>
        <end position="907"/>
    </location>
</feature>
<dbReference type="GO" id="GO:0016020">
    <property type="term" value="C:membrane"/>
    <property type="evidence" value="ECO:0007669"/>
    <property type="project" value="InterPro"/>
</dbReference>
<evidence type="ECO:0000256" key="3">
    <source>
        <dbReference type="ARBA" id="ARBA00023157"/>
    </source>
</evidence>
<dbReference type="SUPFAM" id="SSF56487">
    <property type="entry name" value="SRCR-like"/>
    <property type="match status" value="14"/>
</dbReference>
<name>A0A9Q1HCC7_HOLLE</name>
<feature type="domain" description="SRCR" evidence="6">
    <location>
        <begin position="20"/>
        <end position="117"/>
    </location>
</feature>
<feature type="disulfide bond" evidence="5">
    <location>
        <begin position="1294"/>
        <end position="1304"/>
    </location>
</feature>
<feature type="disulfide bond" evidence="5">
    <location>
        <begin position="310"/>
        <end position="320"/>
    </location>
</feature>
<keyword evidence="8" id="KW-1185">Reference proteome</keyword>
<organism evidence="7 8">
    <name type="scientific">Holothuria leucospilota</name>
    <name type="common">Black long sea cucumber</name>
    <name type="synonym">Mertensiothuria leucospilota</name>
    <dbReference type="NCBI Taxonomy" id="206669"/>
    <lineage>
        <taxon>Eukaryota</taxon>
        <taxon>Metazoa</taxon>
        <taxon>Echinodermata</taxon>
        <taxon>Eleutherozoa</taxon>
        <taxon>Echinozoa</taxon>
        <taxon>Holothuroidea</taxon>
        <taxon>Aspidochirotacea</taxon>
        <taxon>Aspidochirotida</taxon>
        <taxon>Holothuriidae</taxon>
        <taxon>Holothuria</taxon>
    </lineage>
</organism>
<keyword evidence="4" id="KW-0325">Glycoprotein</keyword>
<feature type="domain" description="SRCR" evidence="6">
    <location>
        <begin position="1326"/>
        <end position="1416"/>
    </location>
</feature>
<feature type="disulfide bond" evidence="5">
    <location>
        <begin position="878"/>
        <end position="888"/>
    </location>
</feature>
<feature type="domain" description="SRCR" evidence="6">
    <location>
        <begin position="916"/>
        <end position="1013"/>
    </location>
</feature>
<dbReference type="PANTHER" id="PTHR19331">
    <property type="entry name" value="SCAVENGER RECEPTOR DOMAIN-CONTAINING"/>
    <property type="match status" value="1"/>
</dbReference>
<evidence type="ECO:0000256" key="5">
    <source>
        <dbReference type="PROSITE-ProRule" id="PRU00196"/>
    </source>
</evidence>
<dbReference type="PROSITE" id="PS00420">
    <property type="entry name" value="SRCR_1"/>
    <property type="match status" value="12"/>
</dbReference>
<dbReference type="OrthoDB" id="536948at2759"/>
<comment type="caution">
    <text evidence="5">Lacks conserved residue(s) required for the propagation of feature annotation.</text>
</comment>